<feature type="binding site" evidence="18">
    <location>
        <begin position="45"/>
        <end position="52"/>
    </location>
    <ligand>
        <name>ATP</name>
        <dbReference type="ChEBI" id="CHEBI:30616"/>
    </ligand>
</feature>
<feature type="zinc finger region" description="C4-type" evidence="18">
    <location>
        <begin position="751"/>
        <end position="777"/>
    </location>
</feature>
<feature type="domain" description="ABC transporter" evidence="19">
    <location>
        <begin position="616"/>
        <end position="948"/>
    </location>
</feature>
<dbReference type="CDD" id="cd03270">
    <property type="entry name" value="ABC_UvrA_I"/>
    <property type="match status" value="1"/>
</dbReference>
<dbReference type="Gene3D" id="1.10.8.280">
    <property type="entry name" value="ABC transporter ATPase domain-like"/>
    <property type="match status" value="1"/>
</dbReference>
<dbReference type="PROSITE" id="PS00211">
    <property type="entry name" value="ABC_TRANSPORTER_1"/>
    <property type="match status" value="2"/>
</dbReference>
<feature type="binding site" evidence="18">
    <location>
        <begin position="652"/>
        <end position="659"/>
    </location>
    <ligand>
        <name>ATP</name>
        <dbReference type="ChEBI" id="CHEBI:30616"/>
    </ligand>
</feature>
<keyword evidence="14 18" id="KW-0742">SOS response</keyword>
<evidence type="ECO:0000256" key="5">
    <source>
        <dbReference type="ARBA" id="ARBA00022741"/>
    </source>
</evidence>
<dbReference type="GO" id="GO:0005524">
    <property type="term" value="F:ATP binding"/>
    <property type="evidence" value="ECO:0007669"/>
    <property type="project" value="UniProtKB-UniRule"/>
</dbReference>
<evidence type="ECO:0000256" key="17">
    <source>
        <dbReference type="ARBA" id="ARBA00042156"/>
    </source>
</evidence>
<dbReference type="GO" id="GO:0006289">
    <property type="term" value="P:nucleotide-excision repair"/>
    <property type="evidence" value="ECO:0007669"/>
    <property type="project" value="UniProtKB-UniRule"/>
</dbReference>
<dbReference type="HAMAP" id="MF_00205">
    <property type="entry name" value="UvrA"/>
    <property type="match status" value="1"/>
</dbReference>
<dbReference type="Gene3D" id="3.40.50.300">
    <property type="entry name" value="P-loop containing nucleotide triphosphate hydrolases"/>
    <property type="match status" value="3"/>
</dbReference>
<dbReference type="Gene3D" id="3.30.190.20">
    <property type="match status" value="1"/>
</dbReference>
<evidence type="ECO:0000256" key="10">
    <source>
        <dbReference type="ARBA" id="ARBA00022840"/>
    </source>
</evidence>
<dbReference type="Pfam" id="PF17760">
    <property type="entry name" value="UvrA_inter"/>
    <property type="match status" value="1"/>
</dbReference>
<evidence type="ECO:0000256" key="1">
    <source>
        <dbReference type="ARBA" id="ARBA00004496"/>
    </source>
</evidence>
<keyword evidence="10 18" id="KW-0067">ATP-binding</keyword>
<evidence type="ECO:0000313" key="21">
    <source>
        <dbReference type="Proteomes" id="UP000321638"/>
    </source>
</evidence>
<dbReference type="InterPro" id="IPR027417">
    <property type="entry name" value="P-loop_NTPase"/>
</dbReference>
<proteinExistence type="inferred from homology"/>
<dbReference type="EMBL" id="VDUZ01000045">
    <property type="protein sequence ID" value="TXL71333.1"/>
    <property type="molecule type" value="Genomic_DNA"/>
</dbReference>
<dbReference type="GO" id="GO:0009432">
    <property type="term" value="P:SOS response"/>
    <property type="evidence" value="ECO:0007669"/>
    <property type="project" value="UniProtKB-UniRule"/>
</dbReference>
<keyword evidence="13 18" id="KW-0234">DNA repair</keyword>
<dbReference type="GO" id="GO:0009380">
    <property type="term" value="C:excinuclease repair complex"/>
    <property type="evidence" value="ECO:0007669"/>
    <property type="project" value="InterPro"/>
</dbReference>
<dbReference type="RefSeq" id="WP_147850821.1">
    <property type="nucleotide sequence ID" value="NZ_VDUZ01000045.1"/>
</dbReference>
<dbReference type="PROSITE" id="PS50893">
    <property type="entry name" value="ABC_TRANSPORTER_2"/>
    <property type="match status" value="2"/>
</dbReference>
<dbReference type="PANTHER" id="PTHR43152">
    <property type="entry name" value="UVRABC SYSTEM PROTEIN A"/>
    <property type="match status" value="1"/>
</dbReference>
<dbReference type="OrthoDB" id="9809851at2"/>
<protein>
    <recommendedName>
        <fullName evidence="16 18">UvrABC system protein A</fullName>
        <shortName evidence="18">UvrA protein</shortName>
    </recommendedName>
    <alternativeName>
        <fullName evidence="17 18">Excinuclease ABC subunit A</fullName>
    </alternativeName>
</protein>
<dbReference type="NCBIfam" id="TIGR00630">
    <property type="entry name" value="uvra"/>
    <property type="match status" value="1"/>
</dbReference>
<evidence type="ECO:0000256" key="4">
    <source>
        <dbReference type="ARBA" id="ARBA00022737"/>
    </source>
</evidence>
<evidence type="ECO:0000256" key="18">
    <source>
        <dbReference type="HAMAP-Rule" id="MF_00205"/>
    </source>
</evidence>
<evidence type="ECO:0000259" key="19">
    <source>
        <dbReference type="PROSITE" id="PS50893"/>
    </source>
</evidence>
<accession>A0A5C8PC09</accession>
<evidence type="ECO:0000256" key="8">
    <source>
        <dbReference type="ARBA" id="ARBA00022771"/>
    </source>
</evidence>
<keyword evidence="6 18" id="KW-0227">DNA damage</keyword>
<dbReference type="NCBIfam" id="NF001503">
    <property type="entry name" value="PRK00349.1"/>
    <property type="match status" value="1"/>
</dbReference>
<comment type="function">
    <text evidence="18">The UvrABC repair system catalyzes the recognition and processing of DNA lesions. UvrA is an ATPase and a DNA-binding protein. A damage recognition complex composed of 2 UvrA and 2 UvrB subunits scans DNA for abnormalities. When the presence of a lesion has been verified by UvrB, the UvrA molecules dissociate.</text>
</comment>
<evidence type="ECO:0000256" key="13">
    <source>
        <dbReference type="ARBA" id="ARBA00023204"/>
    </source>
</evidence>
<dbReference type="AlphaFoldDB" id="A0A5C8PC09"/>
<dbReference type="GO" id="GO:0005737">
    <property type="term" value="C:cytoplasm"/>
    <property type="evidence" value="ECO:0007669"/>
    <property type="project" value="UniProtKB-SubCell"/>
</dbReference>
<reference evidence="20 21" key="1">
    <citation type="submission" date="2019-06" db="EMBL/GenBank/DDBJ databases">
        <title>New taxonomy in bacterial strain CC-CFT640, isolated from vineyard.</title>
        <authorList>
            <person name="Lin S.-Y."/>
            <person name="Tsai C.-F."/>
            <person name="Young C.-C."/>
        </authorList>
    </citation>
    <scope>NUCLEOTIDE SEQUENCE [LARGE SCALE GENOMIC DNA]</scope>
    <source>
        <strain evidence="20 21">CC-CFT640</strain>
    </source>
</reference>
<dbReference type="Gene3D" id="1.20.1580.10">
    <property type="entry name" value="ABC transporter ATPase like domain"/>
    <property type="match status" value="3"/>
</dbReference>
<dbReference type="InterPro" id="IPR041552">
    <property type="entry name" value="UvrA_DNA-bd"/>
</dbReference>
<evidence type="ECO:0000256" key="9">
    <source>
        <dbReference type="ARBA" id="ARBA00022833"/>
    </source>
</evidence>
<keyword evidence="9 18" id="KW-0862">Zinc</keyword>
<dbReference type="Proteomes" id="UP000321638">
    <property type="component" value="Unassembled WGS sequence"/>
</dbReference>
<comment type="similarity">
    <text evidence="15 18">Belongs to the ABC transporter superfamily. UvrA family.</text>
</comment>
<dbReference type="GO" id="GO:0003677">
    <property type="term" value="F:DNA binding"/>
    <property type="evidence" value="ECO:0007669"/>
    <property type="project" value="UniProtKB-UniRule"/>
</dbReference>
<keyword evidence="21" id="KW-1185">Reference proteome</keyword>
<dbReference type="GO" id="GO:0008270">
    <property type="term" value="F:zinc ion binding"/>
    <property type="evidence" value="ECO:0007669"/>
    <property type="project" value="UniProtKB-UniRule"/>
</dbReference>
<dbReference type="SUPFAM" id="SSF52540">
    <property type="entry name" value="P-loop containing nucleoside triphosphate hydrolases"/>
    <property type="match status" value="2"/>
</dbReference>
<keyword evidence="2 18" id="KW-0963">Cytoplasm</keyword>
<dbReference type="CDD" id="cd03271">
    <property type="entry name" value="ABC_UvrA_II"/>
    <property type="match status" value="1"/>
</dbReference>
<evidence type="ECO:0000256" key="7">
    <source>
        <dbReference type="ARBA" id="ARBA00022769"/>
    </source>
</evidence>
<keyword evidence="7 18" id="KW-0228">DNA excision</keyword>
<evidence type="ECO:0000256" key="12">
    <source>
        <dbReference type="ARBA" id="ARBA00023125"/>
    </source>
</evidence>
<keyword evidence="4 18" id="KW-0677">Repeat</keyword>
<dbReference type="InterPro" id="IPR041102">
    <property type="entry name" value="UvrA_inter"/>
</dbReference>
<comment type="subcellular location">
    <subcellularLocation>
        <location evidence="1 18">Cytoplasm</location>
    </subcellularLocation>
</comment>
<evidence type="ECO:0000256" key="16">
    <source>
        <dbReference type="ARBA" id="ARBA00039316"/>
    </source>
</evidence>
<evidence type="ECO:0000256" key="2">
    <source>
        <dbReference type="ARBA" id="ARBA00022490"/>
    </source>
</evidence>
<keyword evidence="8 18" id="KW-0863">Zinc-finger</keyword>
<evidence type="ECO:0000313" key="20">
    <source>
        <dbReference type="EMBL" id="TXL71333.1"/>
    </source>
</evidence>
<evidence type="ECO:0000256" key="11">
    <source>
        <dbReference type="ARBA" id="ARBA00022881"/>
    </source>
</evidence>
<comment type="subunit">
    <text evidence="18">Forms a heterotetramer with UvrB during the search for lesions.</text>
</comment>
<evidence type="ECO:0000256" key="3">
    <source>
        <dbReference type="ARBA" id="ARBA00022723"/>
    </source>
</evidence>
<dbReference type="InterPro" id="IPR003439">
    <property type="entry name" value="ABC_transporter-like_ATP-bd"/>
</dbReference>
<feature type="domain" description="ABC transporter" evidence="19">
    <location>
        <begin position="330"/>
        <end position="605"/>
    </location>
</feature>
<dbReference type="Pfam" id="PF17755">
    <property type="entry name" value="UvrA_DNA-bind"/>
    <property type="match status" value="1"/>
</dbReference>
<dbReference type="PANTHER" id="PTHR43152:SF3">
    <property type="entry name" value="UVRABC SYSTEM PROTEIN A"/>
    <property type="match status" value="1"/>
</dbReference>
<dbReference type="InterPro" id="IPR004602">
    <property type="entry name" value="UvrA"/>
</dbReference>
<evidence type="ECO:0000256" key="6">
    <source>
        <dbReference type="ARBA" id="ARBA00022763"/>
    </source>
</evidence>
<dbReference type="GO" id="GO:0009381">
    <property type="term" value="F:excinuclease ABC activity"/>
    <property type="evidence" value="ECO:0007669"/>
    <property type="project" value="UniProtKB-UniRule"/>
</dbReference>
<dbReference type="FunFam" id="1.20.1580.10:FF:000002">
    <property type="entry name" value="UvrABC system protein A"/>
    <property type="match status" value="1"/>
</dbReference>
<dbReference type="InterPro" id="IPR017871">
    <property type="entry name" value="ABC_transporter-like_CS"/>
</dbReference>
<comment type="caution">
    <text evidence="18">Lacks conserved residue(s) required for the propagation of feature annotation.</text>
</comment>
<dbReference type="GO" id="GO:0016887">
    <property type="term" value="F:ATP hydrolysis activity"/>
    <property type="evidence" value="ECO:0007669"/>
    <property type="project" value="InterPro"/>
</dbReference>
<keyword evidence="3 18" id="KW-0479">Metal-binding</keyword>
<keyword evidence="20" id="KW-0378">Hydrolase</keyword>
<evidence type="ECO:0000256" key="15">
    <source>
        <dbReference type="ARBA" id="ARBA00038000"/>
    </source>
</evidence>
<keyword evidence="12 18" id="KW-0238">DNA-binding</keyword>
<organism evidence="20 21">
    <name type="scientific">Vineibacter terrae</name>
    <dbReference type="NCBI Taxonomy" id="2586908"/>
    <lineage>
        <taxon>Bacteria</taxon>
        <taxon>Pseudomonadati</taxon>
        <taxon>Pseudomonadota</taxon>
        <taxon>Alphaproteobacteria</taxon>
        <taxon>Hyphomicrobiales</taxon>
        <taxon>Vineibacter</taxon>
    </lineage>
</organism>
<keyword evidence="11 18" id="KW-0267">Excision nuclease</keyword>
<name>A0A5C8PC09_9HYPH</name>
<keyword evidence="5 18" id="KW-0547">Nucleotide-binding</keyword>
<comment type="caution">
    <text evidence="20">The sequence shown here is derived from an EMBL/GenBank/DDBJ whole genome shotgun (WGS) entry which is preliminary data.</text>
</comment>
<gene>
    <name evidence="18 20" type="primary">uvrA</name>
    <name evidence="20" type="ORF">FHP25_30700</name>
</gene>
<sequence length="963" mass="105995">MTKPVTAFRTAAEPSRFISVRGAREHNLKNVDVDLPRDQLIVITGLSGSGKSSLAFDTIYAEGQRRYVESLSAYARQFLELMQKPDVDSIEGLSPAISIEQKTTSRNPRSTVGTVTEIYDYLRLLFARVGVPYSPATGLPIESQTVSQMVDRIKAMPEGTRLYLMAPVVRGRKGEYRKELLEWRKKGFQRVKVDGKLYEIDDAPALDKKFKHDIDVVVDRVVVRADLGNRLADSLETALDLADGLAVAETADGGERTVFSAKFACPISGFTIEEIEPRLFSFNAPQGACPACDGLGVKMFFDADLVVPDDRLSMAEGTIAAWSDSPYYAQTLESLAKHYKVKMTTPWRDLPAKAREGILNGSGSDAVTMRYDDGIRQYQTTKPFEGVIPNLARRWKETDSSWIREELERFQNEQPCEACHGERLRPEALAVKIAGLHISAVTRFSIADAVEWFAALPTKLTAKQREIAARILKEINERLGFLNNVGLSYLNLNRSSGTLSGGESQRIRLASQIGSGLTGVLYVLDEPSIGLHQRDNDRLLKTLTRLRDLGNTVIVVEHDEDAIRTADHVLDMGPAAGAHGGRVVAEGTPEEVMRNPASLTGQYLSGFRQVEVPATRRRVDMKRALVVRGAKENNLQSVTARFPLGTFICVTGVSGSGKSTLIVETLYKALAKRLNGARETAGAHDRIDGIELLDKVIDIDQSPIGRTPRSNPATYTGAFSPIRDWFAQLPEATARGYKPGRFSFNVKGGRCEACQGDGVIKIEMHFLPDVYVQCDVCKGKRYNRETLEVLFKSKSIADVLELTVDEGVEFFKAVPVIRDKLLTLQQVGLGYIHIGQQATTLSGGEAQRVKLSKELSRRATGRTLYILDEPTTGLHFDDVRKLLEVLHRLVETGNTVLVIEHNLEVIKTADWVVDLGPDGGAGGGRIVAEGPPEDIVKVAESHTGQYLAPHLRKGGTTAARKRA</sequence>
<evidence type="ECO:0000256" key="14">
    <source>
        <dbReference type="ARBA" id="ARBA00023236"/>
    </source>
</evidence>